<sequence length="206" mass="21474">MSNTDLEDDLRGTFERAAATVPQAADLTDRATEGVRRAQRRTWIVSGAAAVAVAAVAVTGFGLAGSSNTPTKPSQVPVAGPPQSGSPQTEPVSQPLSARTVAGTWMPVQMMGVKSLKVARPDDPVLVFKPDGTWTGSDGCNGLQGTYTIGARGAFTATPGAQTLIGCENVPHTGVLRAAKRIAMTHDTLQLFDADGREIAKYARSR</sequence>
<evidence type="ECO:0000256" key="2">
    <source>
        <dbReference type="SAM" id="Phobius"/>
    </source>
</evidence>
<keyword evidence="2" id="KW-0472">Membrane</keyword>
<name>A0AAU7TNW3_9ACTN</name>
<evidence type="ECO:0000313" key="4">
    <source>
        <dbReference type="EMBL" id="XBV28489.1"/>
    </source>
</evidence>
<feature type="region of interest" description="Disordered" evidence="1">
    <location>
        <begin position="66"/>
        <end position="96"/>
    </location>
</feature>
<dbReference type="AlphaFoldDB" id="A0AAU7TNW3"/>
<organism evidence="4">
    <name type="scientific">Kribbella sp. HUAS MG21</name>
    <dbReference type="NCBI Taxonomy" id="3160966"/>
    <lineage>
        <taxon>Bacteria</taxon>
        <taxon>Bacillati</taxon>
        <taxon>Actinomycetota</taxon>
        <taxon>Actinomycetes</taxon>
        <taxon>Propionibacteriales</taxon>
        <taxon>Kribbellaceae</taxon>
        <taxon>Kribbella</taxon>
    </lineage>
</organism>
<keyword evidence="2" id="KW-0812">Transmembrane</keyword>
<keyword evidence="2" id="KW-1133">Transmembrane helix</keyword>
<feature type="domain" description="DUF306" evidence="3">
    <location>
        <begin position="102"/>
        <end position="202"/>
    </location>
</feature>
<dbReference type="RefSeq" id="WP_350281241.1">
    <property type="nucleotide sequence ID" value="NZ_CP158165.1"/>
</dbReference>
<dbReference type="EMBL" id="CP158165">
    <property type="protein sequence ID" value="XBV28489.1"/>
    <property type="molecule type" value="Genomic_DNA"/>
</dbReference>
<accession>A0AAU7TNW3</accession>
<evidence type="ECO:0000256" key="1">
    <source>
        <dbReference type="SAM" id="MobiDB-lite"/>
    </source>
</evidence>
<evidence type="ECO:0000259" key="3">
    <source>
        <dbReference type="Pfam" id="PF03724"/>
    </source>
</evidence>
<dbReference type="InterPro" id="IPR038670">
    <property type="entry name" value="HslJ-like_sf"/>
</dbReference>
<feature type="compositionally biased region" description="Polar residues" evidence="1">
    <location>
        <begin position="83"/>
        <end position="96"/>
    </location>
</feature>
<feature type="transmembrane region" description="Helical" evidence="2">
    <location>
        <begin position="43"/>
        <end position="64"/>
    </location>
</feature>
<dbReference type="Gene3D" id="2.40.128.270">
    <property type="match status" value="1"/>
</dbReference>
<reference evidence="4" key="1">
    <citation type="submission" date="2024-06" db="EMBL/GenBank/DDBJ databases">
        <title>Kribbella sp. strain HUAS MG21 genome sequences.</title>
        <authorList>
            <person name="Mo P."/>
        </authorList>
    </citation>
    <scope>NUCLEOTIDE SEQUENCE</scope>
    <source>
        <strain evidence="4">HUAS MG21</strain>
    </source>
</reference>
<gene>
    <name evidence="4" type="ORF">ABN611_19070</name>
</gene>
<dbReference type="Pfam" id="PF03724">
    <property type="entry name" value="META"/>
    <property type="match status" value="1"/>
</dbReference>
<protein>
    <submittedName>
        <fullName evidence="4">META domain-containing protein</fullName>
    </submittedName>
</protein>
<dbReference type="InterPro" id="IPR005184">
    <property type="entry name" value="DUF306_Meta_HslJ"/>
</dbReference>
<proteinExistence type="predicted"/>